<dbReference type="InterPro" id="IPR001736">
    <property type="entry name" value="PLipase_D/transphosphatidylase"/>
</dbReference>
<evidence type="ECO:0000256" key="1">
    <source>
        <dbReference type="SAM" id="SignalP"/>
    </source>
</evidence>
<evidence type="ECO:0000259" key="2">
    <source>
        <dbReference type="PROSITE" id="PS50035"/>
    </source>
</evidence>
<dbReference type="PROSITE" id="PS50035">
    <property type="entry name" value="PLD"/>
    <property type="match status" value="2"/>
</dbReference>
<feature type="chain" id="PRO_5021698828" evidence="1">
    <location>
        <begin position="24"/>
        <end position="412"/>
    </location>
</feature>
<dbReference type="Pfam" id="PF13091">
    <property type="entry name" value="PLDc_2"/>
    <property type="match status" value="2"/>
</dbReference>
<reference evidence="3 4" key="1">
    <citation type="submission" date="2019-06" db="EMBL/GenBank/DDBJ databases">
        <title>Sequencing the genomes of 1000 actinobacteria strains.</title>
        <authorList>
            <person name="Klenk H.-P."/>
        </authorList>
    </citation>
    <scope>NUCLEOTIDE SEQUENCE [LARGE SCALE GENOMIC DNA]</scope>
    <source>
        <strain evidence="3 4">DSM 45015</strain>
    </source>
</reference>
<evidence type="ECO:0000313" key="3">
    <source>
        <dbReference type="EMBL" id="TQN33226.1"/>
    </source>
</evidence>
<organism evidence="3 4">
    <name type="scientific">Haloactinospora alba</name>
    <dbReference type="NCBI Taxonomy" id="405555"/>
    <lineage>
        <taxon>Bacteria</taxon>
        <taxon>Bacillati</taxon>
        <taxon>Actinomycetota</taxon>
        <taxon>Actinomycetes</taxon>
        <taxon>Streptosporangiales</taxon>
        <taxon>Nocardiopsidaceae</taxon>
        <taxon>Haloactinospora</taxon>
    </lineage>
</organism>
<dbReference type="SMART" id="SM00155">
    <property type="entry name" value="PLDc"/>
    <property type="match status" value="2"/>
</dbReference>
<protein>
    <submittedName>
        <fullName evidence="3">Cardiolipin synthase</fullName>
    </submittedName>
</protein>
<dbReference type="Proteomes" id="UP000317422">
    <property type="component" value="Unassembled WGS sequence"/>
</dbReference>
<evidence type="ECO:0000313" key="4">
    <source>
        <dbReference type="Proteomes" id="UP000317422"/>
    </source>
</evidence>
<dbReference type="EMBL" id="VFQC01000001">
    <property type="protein sequence ID" value="TQN33226.1"/>
    <property type="molecule type" value="Genomic_DNA"/>
</dbReference>
<comment type="caution">
    <text evidence="3">The sequence shown here is derived from an EMBL/GenBank/DDBJ whole genome shotgun (WGS) entry which is preliminary data.</text>
</comment>
<dbReference type="RefSeq" id="WP_141924620.1">
    <property type="nucleotide sequence ID" value="NZ_VFQC01000001.1"/>
</dbReference>
<keyword evidence="1" id="KW-0732">Signal</keyword>
<name>A0A543NN21_9ACTN</name>
<gene>
    <name evidence="3" type="ORF">FHX37_3231</name>
</gene>
<sequence length="412" mass="47191">MRRRTIVMTAIKRALLCLFAAQAAVIASLVGIDLWRRRVRPRRTTFPRTPPTQLPVAETTATVYTYGEDLYSEMLAAINGARHRILFETFIFKSDAVGREFKRALIDAANRGVEVFVIYDEFANLVVPQPFLRFPPQVHVIRYPLFRPGALLLNVRKFGRDHRKLLTVDGEVGFIGGYNVGALYATEWRDTHLRMAGPSVWDLENAFRDFWNMLRKPDQPRIDDIGTAQWDSRIRLHRNVPEQLIYPIRAMYLEAIDRAKDHVYITQAYFIPDRQILDALIDAAGRGVDVRLLVPENSNHVVADWLSRGFYSALLRGGVSLWVYQNAMVHAKTATIDGRWTTVGTANVDRLSLTGNYEVNVEIYDDGVAEHFERVFANDITNARQLTKEEWDSRPFVAKCSELILSPLRPFL</sequence>
<dbReference type="SUPFAM" id="SSF56024">
    <property type="entry name" value="Phospholipase D/nuclease"/>
    <property type="match status" value="2"/>
</dbReference>
<accession>A0A543NN21</accession>
<dbReference type="GO" id="GO:0032049">
    <property type="term" value="P:cardiolipin biosynthetic process"/>
    <property type="evidence" value="ECO:0007669"/>
    <property type="project" value="UniProtKB-ARBA"/>
</dbReference>
<dbReference type="PANTHER" id="PTHR21248">
    <property type="entry name" value="CARDIOLIPIN SYNTHASE"/>
    <property type="match status" value="1"/>
</dbReference>
<dbReference type="PANTHER" id="PTHR21248:SF22">
    <property type="entry name" value="PHOSPHOLIPASE D"/>
    <property type="match status" value="1"/>
</dbReference>
<dbReference type="AlphaFoldDB" id="A0A543NN21"/>
<dbReference type="InterPro" id="IPR025202">
    <property type="entry name" value="PLD-like_dom"/>
</dbReference>
<keyword evidence="4" id="KW-1185">Reference proteome</keyword>
<dbReference type="CDD" id="cd09110">
    <property type="entry name" value="PLDc_CLS_1"/>
    <property type="match status" value="1"/>
</dbReference>
<feature type="domain" description="PLD phosphodiesterase" evidence="2">
    <location>
        <begin position="157"/>
        <end position="184"/>
    </location>
</feature>
<dbReference type="Gene3D" id="3.30.870.10">
    <property type="entry name" value="Endonuclease Chain A"/>
    <property type="match status" value="2"/>
</dbReference>
<dbReference type="OrthoDB" id="9762009at2"/>
<dbReference type="GO" id="GO:0030572">
    <property type="term" value="F:phosphatidyltransferase activity"/>
    <property type="evidence" value="ECO:0007669"/>
    <property type="project" value="UniProtKB-ARBA"/>
</dbReference>
<feature type="signal peptide" evidence="1">
    <location>
        <begin position="1"/>
        <end position="23"/>
    </location>
</feature>
<feature type="domain" description="PLD phosphodiesterase" evidence="2">
    <location>
        <begin position="325"/>
        <end position="352"/>
    </location>
</feature>
<proteinExistence type="predicted"/>
<dbReference type="CDD" id="cd09159">
    <property type="entry name" value="PLDc_ybhO_like_2"/>
    <property type="match status" value="1"/>
</dbReference>